<evidence type="ECO:0000313" key="2">
    <source>
        <dbReference type="EMBL" id="SVD11302.1"/>
    </source>
</evidence>
<reference evidence="2" key="1">
    <citation type="submission" date="2018-05" db="EMBL/GenBank/DDBJ databases">
        <authorList>
            <person name="Lanie J.A."/>
            <person name="Ng W.-L."/>
            <person name="Kazmierczak K.M."/>
            <person name="Andrzejewski T.M."/>
            <person name="Davidsen T.M."/>
            <person name="Wayne K.J."/>
            <person name="Tettelin H."/>
            <person name="Glass J.I."/>
            <person name="Rusch D."/>
            <person name="Podicherti R."/>
            <person name="Tsui H.-C.T."/>
            <person name="Winkler M.E."/>
        </authorList>
    </citation>
    <scope>NUCLEOTIDE SEQUENCE</scope>
</reference>
<dbReference type="AlphaFoldDB" id="A0A382SP22"/>
<dbReference type="Pfam" id="PF04069">
    <property type="entry name" value="OpuAC"/>
    <property type="match status" value="1"/>
</dbReference>
<accession>A0A382SP22</accession>
<evidence type="ECO:0000259" key="1">
    <source>
        <dbReference type="Pfam" id="PF04069"/>
    </source>
</evidence>
<gene>
    <name evidence="2" type="ORF">METZ01_LOCUS364156</name>
</gene>
<dbReference type="SUPFAM" id="SSF53850">
    <property type="entry name" value="Periplasmic binding protein-like II"/>
    <property type="match status" value="1"/>
</dbReference>
<dbReference type="InterPro" id="IPR007210">
    <property type="entry name" value="ABC_Gly_betaine_transp_sub-bd"/>
</dbReference>
<feature type="non-terminal residue" evidence="2">
    <location>
        <position position="84"/>
    </location>
</feature>
<organism evidence="2">
    <name type="scientific">marine metagenome</name>
    <dbReference type="NCBI Taxonomy" id="408172"/>
    <lineage>
        <taxon>unclassified sequences</taxon>
        <taxon>metagenomes</taxon>
        <taxon>ecological metagenomes</taxon>
    </lineage>
</organism>
<proteinExistence type="predicted"/>
<dbReference type="GO" id="GO:0022857">
    <property type="term" value="F:transmembrane transporter activity"/>
    <property type="evidence" value="ECO:0007669"/>
    <property type="project" value="InterPro"/>
</dbReference>
<name>A0A382SP22_9ZZZZ</name>
<dbReference type="Gene3D" id="3.10.105.10">
    <property type="entry name" value="Dipeptide-binding Protein, Domain 3"/>
    <property type="match status" value="1"/>
</dbReference>
<sequence length="84" mass="9107">MGENNMIKTIKGLIVAAIISAFSFATYAADSKKPTRIPIHNWSSQVVMAYVIGGILEDMGGKAEYVPADSQKVYESIRIGDVDI</sequence>
<feature type="domain" description="ABC-type glycine betaine transport system substrate-binding" evidence="1">
    <location>
        <begin position="36"/>
        <end position="84"/>
    </location>
</feature>
<protein>
    <recommendedName>
        <fullName evidence="1">ABC-type glycine betaine transport system substrate-binding domain-containing protein</fullName>
    </recommendedName>
</protein>
<dbReference type="GO" id="GO:0043190">
    <property type="term" value="C:ATP-binding cassette (ABC) transporter complex"/>
    <property type="evidence" value="ECO:0007669"/>
    <property type="project" value="InterPro"/>
</dbReference>
<dbReference type="EMBL" id="UINC01130310">
    <property type="protein sequence ID" value="SVD11302.1"/>
    <property type="molecule type" value="Genomic_DNA"/>
</dbReference>